<dbReference type="AlphaFoldDB" id="A0A347UD28"/>
<protein>
    <submittedName>
        <fullName evidence="1">Uncharacterized protein</fullName>
    </submittedName>
</protein>
<evidence type="ECO:0000313" key="1">
    <source>
        <dbReference type="EMBL" id="AXX96756.1"/>
    </source>
</evidence>
<evidence type="ECO:0000313" key="2">
    <source>
        <dbReference type="Proteomes" id="UP000261704"/>
    </source>
</evidence>
<dbReference type="Proteomes" id="UP000261704">
    <property type="component" value="Chromosome"/>
</dbReference>
<reference evidence="1 2" key="1">
    <citation type="submission" date="2018-09" db="EMBL/GenBank/DDBJ databases">
        <title>Profundibacter amoris BAR1 gen. nov., sp. nov., a new member of the Roseobacter clade isolated at Lokis Castle Vent Field on the Arctic Mid-Oceanic Ridge.</title>
        <authorList>
            <person name="Le Moine Bauer S."/>
            <person name="Sjoeberg A.G."/>
            <person name="L'Haridon S."/>
            <person name="Stokke R."/>
            <person name="Roalkvam I."/>
            <person name="Steen I.H."/>
            <person name="Dahle H."/>
        </authorList>
    </citation>
    <scope>NUCLEOTIDE SEQUENCE [LARGE SCALE GENOMIC DNA]</scope>
    <source>
        <strain evidence="1 2">BAR1</strain>
    </source>
</reference>
<name>A0A347UD28_9RHOB</name>
<dbReference type="EMBL" id="CP032125">
    <property type="protein sequence ID" value="AXX96756.1"/>
    <property type="molecule type" value="Genomic_DNA"/>
</dbReference>
<gene>
    <name evidence="1" type="ORF">BAR1_01695</name>
</gene>
<proteinExistence type="predicted"/>
<accession>A0A347UD28</accession>
<sequence length="247" mass="27709">MLSIEDRGGVNWDLGRSVVNGNCWKLGRGKRILLSIVVTALINAVCIWPINANAGEVIAKAHSFEVPVSSLNTEASPIYYHGLPLNADHPSMGYSDGQEAMATAEKFPDVLNCLLFKPEDETVSLVRLNPKRIETIVDFEICLQRVGNELGELSKVEPWLHAIGFSRAGERPTNFWLSANRLGVNAEDVVVFYAQWRNGDSFIGRSYPLNFWNNWSTNFLAKNMDLTLVVRRRDLRVISVNAVMIYL</sequence>
<dbReference type="KEGG" id="pamo:BAR1_01695"/>
<organism evidence="1 2">
    <name type="scientific">Profundibacter amoris</name>
    <dbReference type="NCBI Taxonomy" id="2171755"/>
    <lineage>
        <taxon>Bacteria</taxon>
        <taxon>Pseudomonadati</taxon>
        <taxon>Pseudomonadota</taxon>
        <taxon>Alphaproteobacteria</taxon>
        <taxon>Rhodobacterales</taxon>
        <taxon>Paracoccaceae</taxon>
        <taxon>Profundibacter</taxon>
    </lineage>
</organism>
<keyword evidence="2" id="KW-1185">Reference proteome</keyword>